<dbReference type="EMBL" id="JBHTLR010000021">
    <property type="protein sequence ID" value="MFD1217960.1"/>
    <property type="molecule type" value="Genomic_DNA"/>
</dbReference>
<dbReference type="Gene3D" id="3.10.450.50">
    <property type="match status" value="1"/>
</dbReference>
<feature type="domain" description="DUF4440" evidence="1">
    <location>
        <begin position="11"/>
        <end position="116"/>
    </location>
</feature>
<reference evidence="3" key="1">
    <citation type="journal article" date="2019" name="Int. J. Syst. Evol. Microbiol.">
        <title>The Global Catalogue of Microorganisms (GCM) 10K type strain sequencing project: providing services to taxonomists for standard genome sequencing and annotation.</title>
        <authorList>
            <consortium name="The Broad Institute Genomics Platform"/>
            <consortium name="The Broad Institute Genome Sequencing Center for Infectious Disease"/>
            <person name="Wu L."/>
            <person name="Ma J."/>
        </authorList>
    </citation>
    <scope>NUCLEOTIDE SEQUENCE [LARGE SCALE GENOMIC DNA]</scope>
    <source>
        <strain evidence="3">CCUG 54356</strain>
    </source>
</reference>
<organism evidence="2 3">
    <name type="scientific">Microbulbifer celer</name>
    <dbReference type="NCBI Taxonomy" id="435905"/>
    <lineage>
        <taxon>Bacteria</taxon>
        <taxon>Pseudomonadati</taxon>
        <taxon>Pseudomonadota</taxon>
        <taxon>Gammaproteobacteria</taxon>
        <taxon>Cellvibrionales</taxon>
        <taxon>Microbulbiferaceae</taxon>
        <taxon>Microbulbifer</taxon>
    </lineage>
</organism>
<sequence length="125" mass="13658">MSEILEAEVMKEEENLREAMLSSDVNSLNKYLAENLIFTNHFGQRLNKSMDLEAHESGSLKITSIELSDQKILLSGQNTAVVSVKANIEGTYSGKPAGGNFTFTHVWSKDTGQWQVIAAHSGTAA</sequence>
<dbReference type="SUPFAM" id="SSF54427">
    <property type="entry name" value="NTF2-like"/>
    <property type="match status" value="1"/>
</dbReference>
<dbReference type="InterPro" id="IPR032710">
    <property type="entry name" value="NTF2-like_dom_sf"/>
</dbReference>
<evidence type="ECO:0000259" key="1">
    <source>
        <dbReference type="Pfam" id="PF14534"/>
    </source>
</evidence>
<evidence type="ECO:0000313" key="3">
    <source>
        <dbReference type="Proteomes" id="UP001597264"/>
    </source>
</evidence>
<gene>
    <name evidence="2" type="ORF">ACFQ2X_15250</name>
</gene>
<dbReference type="InterPro" id="IPR027843">
    <property type="entry name" value="DUF4440"/>
</dbReference>
<proteinExistence type="predicted"/>
<name>A0ABW3UEP6_9GAMM</name>
<protein>
    <submittedName>
        <fullName evidence="2">Nuclear transport factor 2 family protein</fullName>
    </submittedName>
</protein>
<dbReference type="Pfam" id="PF14534">
    <property type="entry name" value="DUF4440"/>
    <property type="match status" value="1"/>
</dbReference>
<comment type="caution">
    <text evidence="2">The sequence shown here is derived from an EMBL/GenBank/DDBJ whole genome shotgun (WGS) entry which is preliminary data.</text>
</comment>
<dbReference type="RefSeq" id="WP_230438147.1">
    <property type="nucleotide sequence ID" value="NZ_CP087715.1"/>
</dbReference>
<dbReference type="Proteomes" id="UP001597264">
    <property type="component" value="Unassembled WGS sequence"/>
</dbReference>
<accession>A0ABW3UEP6</accession>
<keyword evidence="3" id="KW-1185">Reference proteome</keyword>
<evidence type="ECO:0000313" key="2">
    <source>
        <dbReference type="EMBL" id="MFD1217960.1"/>
    </source>
</evidence>